<reference evidence="4" key="1">
    <citation type="submission" date="2022-07" db="EMBL/GenBank/DDBJ databases">
        <authorList>
            <person name="Kouya T."/>
            <person name="Ishiyama Y."/>
        </authorList>
    </citation>
    <scope>NUCLEOTIDE SEQUENCE</scope>
    <source>
        <strain evidence="4">WR16-4</strain>
    </source>
</reference>
<comment type="caution">
    <text evidence="4">The sequence shown here is derived from an EMBL/GenBank/DDBJ whole genome shotgun (WGS) entry which is preliminary data.</text>
</comment>
<dbReference type="Gene3D" id="1.10.357.10">
    <property type="entry name" value="Tetracycline Repressor, domain 2"/>
    <property type="match status" value="1"/>
</dbReference>
<name>A0A9W6ESY8_9LACO</name>
<dbReference type="PANTHER" id="PTHR43479:SF7">
    <property type="entry name" value="TETR-FAMILY TRANSCRIPTIONAL REGULATOR"/>
    <property type="match status" value="1"/>
</dbReference>
<protein>
    <recommendedName>
        <fullName evidence="3">HTH tetR-type domain-containing protein</fullName>
    </recommendedName>
</protein>
<dbReference type="Pfam" id="PF00440">
    <property type="entry name" value="TetR_N"/>
    <property type="match status" value="1"/>
</dbReference>
<dbReference type="InterPro" id="IPR050624">
    <property type="entry name" value="HTH-type_Tx_Regulator"/>
</dbReference>
<dbReference type="RefSeq" id="WP_286136745.1">
    <property type="nucleotide sequence ID" value="NZ_BRPL01000002.1"/>
</dbReference>
<evidence type="ECO:0000256" key="2">
    <source>
        <dbReference type="PROSITE-ProRule" id="PRU00335"/>
    </source>
</evidence>
<dbReference type="EMBL" id="BRPL01000002">
    <property type="protein sequence ID" value="GLB47285.1"/>
    <property type="molecule type" value="Genomic_DNA"/>
</dbReference>
<dbReference type="PROSITE" id="PS50977">
    <property type="entry name" value="HTH_TETR_2"/>
    <property type="match status" value="1"/>
</dbReference>
<dbReference type="AlphaFoldDB" id="A0A9W6ESY8"/>
<feature type="domain" description="HTH tetR-type" evidence="3">
    <location>
        <begin position="7"/>
        <end position="67"/>
    </location>
</feature>
<sequence length="168" mass="20612">MNKLRNNRARKIIFDAFVDLLMKKRFSNITINDIANAAMIHRNTFYHHFKDKYDLLDQLFVATFPYERFKKNLNSFYDHPFKFLNFAYYGDVYRVLDEQRNDESFIDERNLMTFKLFVSKFHNSQVVWVLGKVYTIIIWCEYYKPEYTFRNAYKQLDHIYQTGKFPEI</sequence>
<evidence type="ECO:0000313" key="4">
    <source>
        <dbReference type="EMBL" id="GLB47285.1"/>
    </source>
</evidence>
<evidence type="ECO:0000313" key="5">
    <source>
        <dbReference type="Proteomes" id="UP001144204"/>
    </source>
</evidence>
<dbReference type="InterPro" id="IPR001647">
    <property type="entry name" value="HTH_TetR"/>
</dbReference>
<keyword evidence="1 2" id="KW-0238">DNA-binding</keyword>
<accession>A0A9W6ESY8</accession>
<dbReference type="GO" id="GO:0003677">
    <property type="term" value="F:DNA binding"/>
    <property type="evidence" value="ECO:0007669"/>
    <property type="project" value="UniProtKB-UniRule"/>
</dbReference>
<reference evidence="4" key="2">
    <citation type="journal article" date="2023" name="PLoS ONE">
        <title>Philodulcilactobacillus myokoensis gen. nov., sp. nov., a fructophilic, acidophilic, and agar-phobic lactic acid bacterium isolated from fermented vegetable extracts.</title>
        <authorList>
            <person name="Kouya T."/>
            <person name="Ishiyama Y."/>
            <person name="Ohashi S."/>
            <person name="Kumakubo R."/>
            <person name="Yamazaki T."/>
            <person name="Otaki T."/>
        </authorList>
    </citation>
    <scope>NUCLEOTIDE SEQUENCE</scope>
    <source>
        <strain evidence="4">WR16-4</strain>
    </source>
</reference>
<feature type="DNA-binding region" description="H-T-H motif" evidence="2">
    <location>
        <begin position="30"/>
        <end position="49"/>
    </location>
</feature>
<evidence type="ECO:0000259" key="3">
    <source>
        <dbReference type="PROSITE" id="PS50977"/>
    </source>
</evidence>
<evidence type="ECO:0000256" key="1">
    <source>
        <dbReference type="ARBA" id="ARBA00023125"/>
    </source>
</evidence>
<dbReference type="SUPFAM" id="SSF46689">
    <property type="entry name" value="Homeodomain-like"/>
    <property type="match status" value="1"/>
</dbReference>
<gene>
    <name evidence="4" type="ORF">WR164_12640</name>
</gene>
<dbReference type="InterPro" id="IPR009057">
    <property type="entry name" value="Homeodomain-like_sf"/>
</dbReference>
<dbReference type="PANTHER" id="PTHR43479">
    <property type="entry name" value="ACREF/ENVCD OPERON REPRESSOR-RELATED"/>
    <property type="match status" value="1"/>
</dbReference>
<dbReference type="Proteomes" id="UP001144204">
    <property type="component" value="Unassembled WGS sequence"/>
</dbReference>
<proteinExistence type="predicted"/>
<keyword evidence="5" id="KW-1185">Reference proteome</keyword>
<organism evidence="4 5">
    <name type="scientific">Philodulcilactobacillus myokoensis</name>
    <dbReference type="NCBI Taxonomy" id="2929573"/>
    <lineage>
        <taxon>Bacteria</taxon>
        <taxon>Bacillati</taxon>
        <taxon>Bacillota</taxon>
        <taxon>Bacilli</taxon>
        <taxon>Lactobacillales</taxon>
        <taxon>Lactobacillaceae</taxon>
        <taxon>Philodulcilactobacillus</taxon>
    </lineage>
</organism>